<gene>
    <name evidence="1" type="ORF">GO594_31565</name>
</gene>
<organism evidence="1 2">
    <name type="scientific">Metapseudomonas otitidis</name>
    <dbReference type="NCBI Taxonomy" id="319939"/>
    <lineage>
        <taxon>Bacteria</taxon>
        <taxon>Pseudomonadati</taxon>
        <taxon>Pseudomonadota</taxon>
        <taxon>Gammaproteobacteria</taxon>
        <taxon>Pseudomonadales</taxon>
        <taxon>Pseudomonadaceae</taxon>
        <taxon>Metapseudomonas</taxon>
    </lineage>
</organism>
<sequence length="107" mass="11429">ATVYENGKNVTADYTIKDDKAGHVTATKKAGSESDGGQVSLVVDYEVNHGIPNGTILENHGSGTLNRQDVPTNTPSITTYTQDTNKHWVEGNQNVDGKIYVNGSTAH</sequence>
<dbReference type="EMBL" id="WTFN01000546">
    <property type="protein sequence ID" value="MWK60511.1"/>
    <property type="molecule type" value="Genomic_DNA"/>
</dbReference>
<evidence type="ECO:0000313" key="2">
    <source>
        <dbReference type="Proteomes" id="UP000461288"/>
    </source>
</evidence>
<protein>
    <submittedName>
        <fullName evidence="1">Uncharacterized protein</fullName>
    </submittedName>
</protein>
<comment type="caution">
    <text evidence="1">The sequence shown here is derived from an EMBL/GenBank/DDBJ whole genome shotgun (WGS) entry which is preliminary data.</text>
</comment>
<accession>A0A7X3HGS2</accession>
<name>A0A7X3HGS2_9GAMM</name>
<feature type="non-terminal residue" evidence="1">
    <location>
        <position position="107"/>
    </location>
</feature>
<evidence type="ECO:0000313" key="1">
    <source>
        <dbReference type="EMBL" id="MWK60511.1"/>
    </source>
</evidence>
<proteinExistence type="predicted"/>
<dbReference type="AlphaFoldDB" id="A0A7X3HGS2"/>
<dbReference type="Proteomes" id="UP000461288">
    <property type="component" value="Unassembled WGS sequence"/>
</dbReference>
<feature type="non-terminal residue" evidence="1">
    <location>
        <position position="1"/>
    </location>
</feature>
<reference evidence="1 2" key="1">
    <citation type="submission" date="2019-12" db="EMBL/GenBank/DDBJ databases">
        <title>Draft genome sequence of Pseudomonas otitidis recovered from a chicken carcass.</title>
        <authorList>
            <person name="Vieira T.R."/>
            <person name="Oliviera E.F.C."/>
            <person name="Silva N.M.V."/>
            <person name="Sambrano G.E."/>
            <person name="Cibulski S.P."/>
            <person name="Cardoso M.R.I."/>
        </authorList>
    </citation>
    <scope>NUCLEOTIDE SEQUENCE [LARGE SCALE GENOMIC DNA]</scope>
    <source>
        <strain evidence="1 2">25_K</strain>
    </source>
</reference>